<proteinExistence type="inferred from homology"/>
<dbReference type="RefSeq" id="WP_201327978.1">
    <property type="nucleotide sequence ID" value="NZ_AP017470.1"/>
</dbReference>
<feature type="transmembrane region" description="Helical" evidence="11">
    <location>
        <begin position="169"/>
        <end position="192"/>
    </location>
</feature>
<evidence type="ECO:0000256" key="10">
    <source>
        <dbReference type="PIRNR" id="PIRNR003097"/>
    </source>
</evidence>
<evidence type="ECO:0000256" key="9">
    <source>
        <dbReference type="ARBA" id="ARBA00023306"/>
    </source>
</evidence>
<dbReference type="KEGG" id="thyd:TTHT_2241"/>
<keyword evidence="6 11" id="KW-0812">Transmembrane</keyword>
<name>A0A7R6PH82_9BACT</name>
<evidence type="ECO:0000256" key="1">
    <source>
        <dbReference type="ARBA" id="ARBA00004651"/>
    </source>
</evidence>
<sequence length="296" mass="33756">MRILSDLSFYTSEGWKNFSRSKGTTIISIFIIAVSLAIITIFSTFFVNVDLYLKRMRTEPVVSIYLKNNVSKRDINLLKNKLSLFDGVKDLKFIPKEEGLNLLYKRFSHLKGVEKDLGDNPVPDAFILKVNYKKLPELQELLIKYQDIVEDVYTPFELFSKIQSIAASFSFFAFILTFVLIISSIITIYNVIKITIVSRKEDIAIMQLVGANMRYIRMPFVFEGILQGFFGGIAGILIGNLSVVYLSSRFFRKVEVLSFLKELHILPVDMQLKLLLLSVIFGVIGALIASLQIDYT</sequence>
<gene>
    <name evidence="14" type="primary">ftsX</name>
    <name evidence="14" type="ORF">TTHT_2241</name>
</gene>
<evidence type="ECO:0000313" key="15">
    <source>
        <dbReference type="Proteomes" id="UP000595564"/>
    </source>
</evidence>
<evidence type="ECO:0000256" key="6">
    <source>
        <dbReference type="ARBA" id="ARBA00022692"/>
    </source>
</evidence>
<feature type="transmembrane region" description="Helical" evidence="11">
    <location>
        <begin position="225"/>
        <end position="251"/>
    </location>
</feature>
<evidence type="ECO:0000259" key="12">
    <source>
        <dbReference type="Pfam" id="PF02687"/>
    </source>
</evidence>
<dbReference type="InterPro" id="IPR040690">
    <property type="entry name" value="FtsX_ECD"/>
</dbReference>
<accession>A0A7R6PH82</accession>
<keyword evidence="4 10" id="KW-1003">Cell membrane</keyword>
<dbReference type="Proteomes" id="UP000595564">
    <property type="component" value="Chromosome"/>
</dbReference>
<evidence type="ECO:0000256" key="11">
    <source>
        <dbReference type="SAM" id="Phobius"/>
    </source>
</evidence>
<dbReference type="PANTHER" id="PTHR47755:SF1">
    <property type="entry name" value="CELL DIVISION PROTEIN FTSX"/>
    <property type="match status" value="1"/>
</dbReference>
<dbReference type="Gene3D" id="3.30.70.3040">
    <property type="match status" value="1"/>
</dbReference>
<feature type="domain" description="FtsX extracellular" evidence="13">
    <location>
        <begin position="62"/>
        <end position="133"/>
    </location>
</feature>
<reference evidence="14 15" key="1">
    <citation type="journal article" date="2012" name="Extremophiles">
        <title>Thermotomaculum hydrothermale gen. nov., sp. nov., a novel heterotrophic thermophile within the phylum Acidobacteria from a deep-sea hydrothermal vent chimney in the Southern Okinawa Trough.</title>
        <authorList>
            <person name="Izumi H."/>
            <person name="Nunoura T."/>
            <person name="Miyazaki M."/>
            <person name="Mino S."/>
            <person name="Toki T."/>
            <person name="Takai K."/>
            <person name="Sako Y."/>
            <person name="Sawabe T."/>
            <person name="Nakagawa S."/>
        </authorList>
    </citation>
    <scope>NUCLEOTIDE SEQUENCE [LARGE SCALE GENOMIC DNA]</scope>
    <source>
        <strain evidence="14 15">AC55</strain>
    </source>
</reference>
<comment type="similarity">
    <text evidence="2 10">Belongs to the ABC-4 integral membrane protein family. FtsX subfamily.</text>
</comment>
<dbReference type="PANTHER" id="PTHR47755">
    <property type="entry name" value="CELL DIVISION PROTEIN FTSX"/>
    <property type="match status" value="1"/>
</dbReference>
<evidence type="ECO:0000256" key="5">
    <source>
        <dbReference type="ARBA" id="ARBA00022618"/>
    </source>
</evidence>
<keyword evidence="15" id="KW-1185">Reference proteome</keyword>
<keyword evidence="9 10" id="KW-0131">Cell cycle</keyword>
<evidence type="ECO:0000256" key="4">
    <source>
        <dbReference type="ARBA" id="ARBA00022475"/>
    </source>
</evidence>
<dbReference type="InterPro" id="IPR003838">
    <property type="entry name" value="ABC3_permease_C"/>
</dbReference>
<evidence type="ECO:0000313" key="14">
    <source>
        <dbReference type="EMBL" id="BBB33664.1"/>
    </source>
</evidence>
<dbReference type="Pfam" id="PF18075">
    <property type="entry name" value="FtsX_ECD"/>
    <property type="match status" value="1"/>
</dbReference>
<dbReference type="Pfam" id="PF02687">
    <property type="entry name" value="FtsX"/>
    <property type="match status" value="1"/>
</dbReference>
<evidence type="ECO:0000256" key="7">
    <source>
        <dbReference type="ARBA" id="ARBA00022989"/>
    </source>
</evidence>
<evidence type="ECO:0000256" key="2">
    <source>
        <dbReference type="ARBA" id="ARBA00007379"/>
    </source>
</evidence>
<evidence type="ECO:0000259" key="13">
    <source>
        <dbReference type="Pfam" id="PF18075"/>
    </source>
</evidence>
<dbReference type="EMBL" id="AP017470">
    <property type="protein sequence ID" value="BBB33664.1"/>
    <property type="molecule type" value="Genomic_DNA"/>
</dbReference>
<dbReference type="PIRSF" id="PIRSF003097">
    <property type="entry name" value="FtsX"/>
    <property type="match status" value="1"/>
</dbReference>
<feature type="domain" description="ABC3 transporter permease C-terminal" evidence="12">
    <location>
        <begin position="175"/>
        <end position="291"/>
    </location>
</feature>
<keyword evidence="5 10" id="KW-0132">Cell division</keyword>
<dbReference type="InterPro" id="IPR004513">
    <property type="entry name" value="FtsX"/>
</dbReference>
<dbReference type="GO" id="GO:0051301">
    <property type="term" value="P:cell division"/>
    <property type="evidence" value="ECO:0007669"/>
    <property type="project" value="UniProtKB-KW"/>
</dbReference>
<keyword evidence="7 11" id="KW-1133">Transmembrane helix</keyword>
<dbReference type="GO" id="GO:0005886">
    <property type="term" value="C:plasma membrane"/>
    <property type="evidence" value="ECO:0007669"/>
    <property type="project" value="UniProtKB-SubCell"/>
</dbReference>
<evidence type="ECO:0000256" key="8">
    <source>
        <dbReference type="ARBA" id="ARBA00023136"/>
    </source>
</evidence>
<keyword evidence="8 10" id="KW-0472">Membrane</keyword>
<evidence type="ECO:0000256" key="3">
    <source>
        <dbReference type="ARBA" id="ARBA00021907"/>
    </source>
</evidence>
<feature type="transmembrane region" description="Helical" evidence="11">
    <location>
        <begin position="26"/>
        <end position="47"/>
    </location>
</feature>
<organism evidence="14 15">
    <name type="scientific">Thermotomaculum hydrothermale</name>
    <dbReference type="NCBI Taxonomy" id="981385"/>
    <lineage>
        <taxon>Bacteria</taxon>
        <taxon>Pseudomonadati</taxon>
        <taxon>Acidobacteriota</taxon>
        <taxon>Holophagae</taxon>
        <taxon>Thermotomaculales</taxon>
        <taxon>Thermotomaculaceae</taxon>
        <taxon>Thermotomaculum</taxon>
    </lineage>
</organism>
<protein>
    <recommendedName>
        <fullName evidence="3 10">Cell division protein FtsX</fullName>
    </recommendedName>
</protein>
<comment type="subcellular location">
    <subcellularLocation>
        <location evidence="1">Cell membrane</location>
        <topology evidence="1">Multi-pass membrane protein</topology>
    </subcellularLocation>
</comment>
<dbReference type="AlphaFoldDB" id="A0A7R6PH82"/>
<feature type="transmembrane region" description="Helical" evidence="11">
    <location>
        <begin position="272"/>
        <end position="293"/>
    </location>
</feature>